<protein>
    <recommendedName>
        <fullName evidence="8">Pentatricopeptide repeat protein</fullName>
    </recommendedName>
</protein>
<dbReference type="VEuPathDB" id="FungiDB:BD410DRAFT_892992"/>
<dbReference type="PANTHER" id="PTHR47936:SF1">
    <property type="entry name" value="PENTATRICOPEPTIDE REPEAT-CONTAINING PROTEIN GUN1, CHLOROPLASTIC"/>
    <property type="match status" value="1"/>
</dbReference>
<proteinExistence type="inferred from homology"/>
<accession>A0A4R5XF30</accession>
<comment type="subunit">
    <text evidence="4">Binds to mitochondrial small subunit 15S rRNA.</text>
</comment>
<dbReference type="Pfam" id="PF01535">
    <property type="entry name" value="PPR"/>
    <property type="match status" value="1"/>
</dbReference>
<dbReference type="STRING" id="50990.A0A4R5XF30"/>
<sequence>MLRVFSLCLRLNQRVKIHCVQNRRLQRPFHRSPSLPVAENRRRQCDILASSTEIEDAFGAQIQSTFDRITVPGGLFGRPVTGRKGRDVVSKLHQRPQIVHGEPSFIVTQGRDIQTRDVAAMQVPPVQAPPSRRTNYVVGHGNISREFLHDEGTTNDLPEINEGVPLPQVGLSPSLEMVSQQIDGNTMVQDNVLRDHDRSRDLKSSQIIGRDEIKRLRGTIWNAHTSDDAWDAYQTLSSLNGTEPRTRHLRRLGGLLASTRPRTRTVFLRLRDVLARIRSRGGTIYPSEWNALIDCAGKGWRKTRIEDYKAAVGVYNEMQEIALKEPDQAPTNRSSHRSRIGPNVVTYTTLLDIATRSENPALIRHAGSLFRSSELLPTRITSLVLLRYRRKAERMRGIRKALAAMNDAQHDLGLDGINAFLWAYVHEEQFDVPVRIYNILRRNALQTLETTEAEHELLPDGHRNKTKGDYIDDIFIPAGMLPDEITFTAMIQGFAYHGHLIQALEVWSDMLTFPKGPQTRSCSARKQPPQTGRLYGLTLPVLRALFCGFARHGHCPSRNDSIAVRRERGNHWTAENLSILLDAFLQLPALAKPSDRTIYWLMVAVGKTSGNNQDRLREVWGLVEERFPSLWRGRLDAMAKAFPATRGKEGRTEKLKF</sequence>
<keyword evidence="7" id="KW-1185">Reference proteome</keyword>
<keyword evidence="2" id="KW-0677">Repeat</keyword>
<dbReference type="EMBL" id="ML170156">
    <property type="protein sequence ID" value="TDL29754.1"/>
    <property type="molecule type" value="Genomic_DNA"/>
</dbReference>
<evidence type="ECO:0000256" key="5">
    <source>
        <dbReference type="PROSITE-ProRule" id="PRU00708"/>
    </source>
</evidence>
<comment type="similarity">
    <text evidence="1">Belongs to the CCM1 family.</text>
</comment>
<feature type="repeat" description="PPR" evidence="5">
    <location>
        <begin position="483"/>
        <end position="517"/>
    </location>
</feature>
<dbReference type="PANTHER" id="PTHR47936">
    <property type="entry name" value="PPR_LONG DOMAIN-CONTAINING PROTEIN"/>
    <property type="match status" value="1"/>
</dbReference>
<reference evidence="6 7" key="1">
    <citation type="submission" date="2018-06" db="EMBL/GenBank/DDBJ databases">
        <title>A transcriptomic atlas of mushroom development highlights an independent origin of complex multicellularity.</title>
        <authorList>
            <consortium name="DOE Joint Genome Institute"/>
            <person name="Krizsan K."/>
            <person name="Almasi E."/>
            <person name="Merenyi Z."/>
            <person name="Sahu N."/>
            <person name="Viragh M."/>
            <person name="Koszo T."/>
            <person name="Mondo S."/>
            <person name="Kiss B."/>
            <person name="Balint B."/>
            <person name="Kues U."/>
            <person name="Barry K."/>
            <person name="Hegedus J.C."/>
            <person name="Henrissat B."/>
            <person name="Johnson J."/>
            <person name="Lipzen A."/>
            <person name="Ohm R."/>
            <person name="Nagy I."/>
            <person name="Pangilinan J."/>
            <person name="Yan J."/>
            <person name="Xiong Y."/>
            <person name="Grigoriev I.V."/>
            <person name="Hibbett D.S."/>
            <person name="Nagy L.G."/>
        </authorList>
    </citation>
    <scope>NUCLEOTIDE SEQUENCE [LARGE SCALE GENOMIC DNA]</scope>
    <source>
        <strain evidence="6 7">SZMC22713</strain>
    </source>
</reference>
<name>A0A4R5XF30_9AGAM</name>
<dbReference type="InterPro" id="IPR011990">
    <property type="entry name" value="TPR-like_helical_dom_sf"/>
</dbReference>
<gene>
    <name evidence="6" type="ORF">BD410DRAFT_892992</name>
</gene>
<dbReference type="InterPro" id="IPR002885">
    <property type="entry name" value="PPR_rpt"/>
</dbReference>
<evidence type="ECO:0000313" key="6">
    <source>
        <dbReference type="EMBL" id="TDL29754.1"/>
    </source>
</evidence>
<dbReference type="Gene3D" id="1.25.40.10">
    <property type="entry name" value="Tetratricopeptide repeat domain"/>
    <property type="match status" value="1"/>
</dbReference>
<dbReference type="PROSITE" id="PS51375">
    <property type="entry name" value="PPR"/>
    <property type="match status" value="1"/>
</dbReference>
<evidence type="ECO:0000256" key="2">
    <source>
        <dbReference type="ARBA" id="ARBA00022737"/>
    </source>
</evidence>
<organism evidence="6 7">
    <name type="scientific">Rickenella mellea</name>
    <dbReference type="NCBI Taxonomy" id="50990"/>
    <lineage>
        <taxon>Eukaryota</taxon>
        <taxon>Fungi</taxon>
        <taxon>Dikarya</taxon>
        <taxon>Basidiomycota</taxon>
        <taxon>Agaricomycotina</taxon>
        <taxon>Agaricomycetes</taxon>
        <taxon>Hymenochaetales</taxon>
        <taxon>Rickenellaceae</taxon>
        <taxon>Rickenella</taxon>
    </lineage>
</organism>
<evidence type="ECO:0000256" key="4">
    <source>
        <dbReference type="ARBA" id="ARBA00044511"/>
    </source>
</evidence>
<dbReference type="AlphaFoldDB" id="A0A4R5XF30"/>
<evidence type="ECO:0000256" key="3">
    <source>
        <dbReference type="ARBA" id="ARBA00044493"/>
    </source>
</evidence>
<evidence type="ECO:0000256" key="1">
    <source>
        <dbReference type="ARBA" id="ARBA00006192"/>
    </source>
</evidence>
<dbReference type="OrthoDB" id="1908178at2759"/>
<evidence type="ECO:0000313" key="7">
    <source>
        <dbReference type="Proteomes" id="UP000294933"/>
    </source>
</evidence>
<dbReference type="Proteomes" id="UP000294933">
    <property type="component" value="Unassembled WGS sequence"/>
</dbReference>
<evidence type="ECO:0008006" key="8">
    <source>
        <dbReference type="Google" id="ProtNLM"/>
    </source>
</evidence>
<comment type="function">
    <text evidence="3">Regulates mitochondrial small subunit maturation by controlling 15S rRNA 5'-end processing. Localizes to the 5' precursor of the 15S rRNA in a position that is subsequently occupied by mS47 in the mature yeast mtSSU. Uses structure and sequence-specific RNA recognition, binding to a single-stranded region of the precursor and specifically recognizing bases -6 to -1. The exchange of Ccm1 for mS47 is coupled to the irreversible removal of precursor rRNA that is accompanied by conformational changes of the mitoribosomal proteins uS5m and mS26. These conformational changes signal completion of 5'-end rRNA processing through protection of the mature 5'-end of the 15S rRNA and stabilization of mS47. The removal of the 5' precursor together with the dissociation of Ccm1 may be catalyzed by the 5'-3' exoribonuclease Pet127. Involved in the specific removal of group I introns in mitochondrial encoded transcripts.</text>
</comment>